<evidence type="ECO:0000256" key="1">
    <source>
        <dbReference type="SAM" id="Coils"/>
    </source>
</evidence>
<sequence>MDAVKLRRGSMGSVSTDQTHSPEDALNELEQGIANPRISYRQERSAQSSMAGSKRRGEESAAPRSKRMRTSTIGTSPETEETPSPPSLSNKFSHAHRGQDHTTNVPNTFQVEQSPDKDHVLRALYRLLDRGARWPHASRDFQTRAQGVLKAIERLVDRGELIRKTFGDENVHSFYRLVFQTCEQTAFLMHHAKCETDWSTNIVVHFYNSFYCGLLADDSDKTAAGISATKTFARPASTKRYADHHAEVDHTDTYEDLYWDLAVKQVRAIHDPILLHLENCEAYGGQLVVRGNVAARVKEAFALAQDMQKAWKKSKDHHLKATETARLAYKRKAVQEKEKHQDTIAKLKDQVEELQTTIIGLKHNISSEVKMQSRMQEEHQSELDNKRNELDWERSKHSQALADKDSEWQKKLDQVQGEADDDVLHADKYREDAELEVRRLKSYCVNKQNLINELKMQKDHQARTSSDASNLLEARRTRLDARETALAERERRLAEREARLGRGKTEGAIDSREAATRTTSFDTEERAHDPSHGSARTQLDSRESEGEAGPQSTSYQIVSCTGDMQACQSITDTKEPEFDATTSVDQAIEPPAAAAPSPLPDDAAGSIGLTVVDTDSQNHNGTVLRDKDTAVEPTDSSTGAEHSGNDGDSVARAENGTHTPDTCRDGVAVPGSPTGIEQGIAAPALTANPSSQPAMAAPNIHDTEIADETMSYG</sequence>
<dbReference type="AlphaFoldDB" id="A0A2K1QVE0"/>
<evidence type="ECO:0000313" key="3">
    <source>
        <dbReference type="EMBL" id="PNS19028.1"/>
    </source>
</evidence>
<feature type="region of interest" description="Disordered" evidence="2">
    <location>
        <begin position="372"/>
        <end position="396"/>
    </location>
</feature>
<dbReference type="EMBL" id="NKHZ01000036">
    <property type="protein sequence ID" value="PNS19028.1"/>
    <property type="molecule type" value="Genomic_DNA"/>
</dbReference>
<dbReference type="InParanoid" id="A0A2K1QVE0"/>
<feature type="coiled-coil region" evidence="1">
    <location>
        <begin position="330"/>
        <end position="364"/>
    </location>
</feature>
<evidence type="ECO:0000256" key="2">
    <source>
        <dbReference type="SAM" id="MobiDB-lite"/>
    </source>
</evidence>
<keyword evidence="1" id="KW-0175">Coiled coil</keyword>
<reference evidence="3 4" key="1">
    <citation type="submission" date="2017-06" db="EMBL/GenBank/DDBJ databases">
        <title>Draft genome sequence of a variant of Elsinoe murrayae.</title>
        <authorList>
            <person name="Cheng Q."/>
        </authorList>
    </citation>
    <scope>NUCLEOTIDE SEQUENCE [LARGE SCALE GENOMIC DNA]</scope>
    <source>
        <strain evidence="3 4">CQ-2017a</strain>
    </source>
</reference>
<feature type="compositionally biased region" description="Polar residues" evidence="2">
    <location>
        <begin position="101"/>
        <end position="113"/>
    </location>
</feature>
<accession>A0A2K1QVE0</accession>
<feature type="compositionally biased region" description="Basic and acidic residues" evidence="2">
    <location>
        <begin position="375"/>
        <end position="396"/>
    </location>
</feature>
<comment type="caution">
    <text evidence="3">The sequence shown here is derived from an EMBL/GenBank/DDBJ whole genome shotgun (WGS) entry which is preliminary data.</text>
</comment>
<proteinExistence type="predicted"/>
<keyword evidence="4" id="KW-1185">Reference proteome</keyword>
<dbReference type="Proteomes" id="UP000243797">
    <property type="component" value="Unassembled WGS sequence"/>
</dbReference>
<evidence type="ECO:0000313" key="4">
    <source>
        <dbReference type="Proteomes" id="UP000243797"/>
    </source>
</evidence>
<name>A0A2K1QVE0_9PEZI</name>
<organism evidence="3 4">
    <name type="scientific">Sphaceloma murrayae</name>
    <dbReference type="NCBI Taxonomy" id="2082308"/>
    <lineage>
        <taxon>Eukaryota</taxon>
        <taxon>Fungi</taxon>
        <taxon>Dikarya</taxon>
        <taxon>Ascomycota</taxon>
        <taxon>Pezizomycotina</taxon>
        <taxon>Dothideomycetes</taxon>
        <taxon>Dothideomycetidae</taxon>
        <taxon>Myriangiales</taxon>
        <taxon>Elsinoaceae</taxon>
        <taxon>Sphaceloma</taxon>
    </lineage>
</organism>
<protein>
    <submittedName>
        <fullName evidence="3">Peptide-N4-(N-acetyl-beta-glucosaminyl)asparagine amidase A</fullName>
    </submittedName>
</protein>
<feature type="region of interest" description="Disordered" evidence="2">
    <location>
        <begin position="1"/>
        <end position="113"/>
    </location>
</feature>
<feature type="compositionally biased region" description="Basic and acidic residues" evidence="2">
    <location>
        <begin position="497"/>
        <end position="515"/>
    </location>
</feature>
<feature type="region of interest" description="Disordered" evidence="2">
    <location>
        <begin position="612"/>
        <end position="713"/>
    </location>
</feature>
<dbReference type="OrthoDB" id="10658710at2759"/>
<gene>
    <name evidence="3" type="ORF">CAC42_6123</name>
</gene>
<feature type="region of interest" description="Disordered" evidence="2">
    <location>
        <begin position="497"/>
        <end position="553"/>
    </location>
</feature>